<evidence type="ECO:0000256" key="14">
    <source>
        <dbReference type="ARBA" id="ARBA00029490"/>
    </source>
</evidence>
<evidence type="ECO:0000256" key="5">
    <source>
        <dbReference type="ARBA" id="ARBA00022723"/>
    </source>
</evidence>
<name>A0A5N5QW45_9AGAM</name>
<evidence type="ECO:0000256" key="10">
    <source>
        <dbReference type="ARBA" id="ARBA00023304"/>
    </source>
</evidence>
<dbReference type="Proteomes" id="UP000383932">
    <property type="component" value="Unassembled WGS sequence"/>
</dbReference>
<sequence>MLLATQGVDSTSDLGKPMVGVASVWQVIFVLVRVRSKLVLGMKAIRQKITQSLRQAGITGYQFGTVGVSDGISMGTDGMRFSLQSRDLIADQVETAAGGHWLDGMVVVPGCDKNMPGVLMALGRLNRPGLMVYGGTIRPGSCAGQPQLDIISAFQAYGRYLQDGETPDAERFRQDTINHACPGPGACGGMYTANTMASAAEAMGMTLPGSSSFPAEYPEKQQECESVGRAMLNLLEQNILPRDIMTRSAFENAMVLTMVLGGSTNAVLHLIAVAHSVGIKLTIDDFQAVSDRVPFLADLKPSGKYVMEDHKLIDGNNITVTGKTLGENLERWIAEKGGLQAGQQVIRPLSEPIKSTGHIRILRGNLAPGGAVSKITGKEGLAFTGKARVFDNEAEFVRAIETKSIKKGDKTVVVLRYLGPKGGPGMPEMLKPTSLIMGAGLGLDVACLTDGRFSGGSHGFVVGHVVPEAQVGGPIALVRDGDTIMIDAVANTIDMDVSEDELARRRSEWTAPPLKVKQGTLYKYTKVVQDASHGCVTDA</sequence>
<dbReference type="SUPFAM" id="SSF52016">
    <property type="entry name" value="LeuD/IlvD-like"/>
    <property type="match status" value="1"/>
</dbReference>
<comment type="pathway">
    <text evidence="13">Amino-acid biosynthesis; L-isoleucine biosynthesis; L-isoleucine from 2-oxobutanoate: step 3/4.</text>
</comment>
<evidence type="ECO:0000256" key="12">
    <source>
        <dbReference type="ARBA" id="ARBA00029436"/>
    </source>
</evidence>
<dbReference type="GO" id="GO:0004160">
    <property type="term" value="F:dihydroxy-acid dehydratase activity"/>
    <property type="evidence" value="ECO:0007669"/>
    <property type="project" value="UniProtKB-EC"/>
</dbReference>
<dbReference type="PANTHER" id="PTHR21000">
    <property type="entry name" value="DIHYDROXY-ACID DEHYDRATASE DAD"/>
    <property type="match status" value="1"/>
</dbReference>
<proteinExistence type="inferred from homology"/>
<dbReference type="NCBIfam" id="TIGR00110">
    <property type="entry name" value="ilvD"/>
    <property type="match status" value="1"/>
</dbReference>
<dbReference type="Gene3D" id="3.50.30.80">
    <property type="entry name" value="IlvD/EDD C-terminal domain-like"/>
    <property type="match status" value="1"/>
</dbReference>
<comment type="cofactor">
    <cofactor evidence="1">
        <name>Mg(2+)</name>
        <dbReference type="ChEBI" id="CHEBI:18420"/>
    </cofactor>
</comment>
<evidence type="ECO:0000259" key="18">
    <source>
        <dbReference type="Pfam" id="PF24877"/>
    </source>
</evidence>
<dbReference type="GO" id="GO:0005739">
    <property type="term" value="C:mitochondrion"/>
    <property type="evidence" value="ECO:0007669"/>
    <property type="project" value="TreeGrafter"/>
</dbReference>
<dbReference type="InterPro" id="IPR042096">
    <property type="entry name" value="Dihydro-acid_dehy_C"/>
</dbReference>
<evidence type="ECO:0000313" key="20">
    <source>
        <dbReference type="Proteomes" id="UP000383932"/>
    </source>
</evidence>
<evidence type="ECO:0000256" key="9">
    <source>
        <dbReference type="ARBA" id="ARBA00023239"/>
    </source>
</evidence>
<dbReference type="UniPathway" id="UPA00049">
    <property type="reaction ID" value="UER00061"/>
</dbReference>
<dbReference type="FunFam" id="3.50.30.80:FF:000001">
    <property type="entry name" value="Dihydroxy-acid dehydratase"/>
    <property type="match status" value="1"/>
</dbReference>
<keyword evidence="3" id="KW-0028">Amino-acid biosynthesis</keyword>
<evidence type="ECO:0000256" key="6">
    <source>
        <dbReference type="ARBA" id="ARBA00022842"/>
    </source>
</evidence>
<dbReference type="InterPro" id="IPR050165">
    <property type="entry name" value="DHAD_IlvD/Edd"/>
</dbReference>
<dbReference type="InterPro" id="IPR004404">
    <property type="entry name" value="DihydroxyA_deHydtase"/>
</dbReference>
<evidence type="ECO:0000256" key="13">
    <source>
        <dbReference type="ARBA" id="ARBA00029437"/>
    </source>
</evidence>
<dbReference type="GO" id="GO:0046872">
    <property type="term" value="F:metal ion binding"/>
    <property type="evidence" value="ECO:0007669"/>
    <property type="project" value="UniProtKB-KW"/>
</dbReference>
<protein>
    <recommendedName>
        <fullName evidence="14">dihydroxy-acid dehydratase</fullName>
        <ecNumber evidence="14">4.2.1.9</ecNumber>
    </recommendedName>
</protein>
<comment type="catalytic activity">
    <reaction evidence="11">
        <text>(2R)-2,3-dihydroxy-3-methylbutanoate = 3-methyl-2-oxobutanoate + H2O</text>
        <dbReference type="Rhea" id="RHEA:24809"/>
        <dbReference type="ChEBI" id="CHEBI:11851"/>
        <dbReference type="ChEBI" id="CHEBI:15377"/>
        <dbReference type="ChEBI" id="CHEBI:49072"/>
        <dbReference type="EC" id="4.2.1.9"/>
    </reaction>
    <physiologicalReaction direction="left-to-right" evidence="11">
        <dbReference type="Rhea" id="RHEA:24810"/>
    </physiologicalReaction>
</comment>
<dbReference type="AlphaFoldDB" id="A0A5N5QW45"/>
<evidence type="ECO:0000256" key="11">
    <source>
        <dbReference type="ARBA" id="ARBA00029304"/>
    </source>
</evidence>
<dbReference type="GO" id="GO:0051537">
    <property type="term" value="F:2 iron, 2 sulfur cluster binding"/>
    <property type="evidence" value="ECO:0007669"/>
    <property type="project" value="UniProtKB-KW"/>
</dbReference>
<keyword evidence="4" id="KW-0001">2Fe-2S</keyword>
<gene>
    <name evidence="19" type="ORF">CTheo_678</name>
</gene>
<keyword evidence="10" id="KW-0100">Branched-chain amino acid biosynthesis</keyword>
<evidence type="ECO:0000256" key="15">
    <source>
        <dbReference type="ARBA" id="ARBA00034078"/>
    </source>
</evidence>
<comment type="catalytic activity">
    <reaction evidence="16">
        <text>(2R,3R)-2,3-dihydroxy-3-methylpentanoate = (S)-3-methyl-2-oxopentanoate + H2O</text>
        <dbReference type="Rhea" id="RHEA:27694"/>
        <dbReference type="ChEBI" id="CHEBI:15377"/>
        <dbReference type="ChEBI" id="CHEBI:35146"/>
        <dbReference type="ChEBI" id="CHEBI:49258"/>
        <dbReference type="EC" id="4.2.1.9"/>
    </reaction>
    <physiologicalReaction direction="left-to-right" evidence="16">
        <dbReference type="Rhea" id="RHEA:27695"/>
    </physiologicalReaction>
</comment>
<comment type="similarity">
    <text evidence="2">Belongs to the IlvD/Edd family.</text>
</comment>
<evidence type="ECO:0000256" key="7">
    <source>
        <dbReference type="ARBA" id="ARBA00023004"/>
    </source>
</evidence>
<keyword evidence="8" id="KW-0411">Iron-sulfur</keyword>
<evidence type="ECO:0000256" key="2">
    <source>
        <dbReference type="ARBA" id="ARBA00006486"/>
    </source>
</evidence>
<organism evidence="19 20">
    <name type="scientific">Ceratobasidium theobromae</name>
    <dbReference type="NCBI Taxonomy" id="1582974"/>
    <lineage>
        <taxon>Eukaryota</taxon>
        <taxon>Fungi</taxon>
        <taxon>Dikarya</taxon>
        <taxon>Basidiomycota</taxon>
        <taxon>Agaricomycotina</taxon>
        <taxon>Agaricomycetes</taxon>
        <taxon>Cantharellales</taxon>
        <taxon>Ceratobasidiaceae</taxon>
        <taxon>Ceratobasidium</taxon>
    </lineage>
</organism>
<dbReference type="GO" id="GO:0009097">
    <property type="term" value="P:isoleucine biosynthetic process"/>
    <property type="evidence" value="ECO:0007669"/>
    <property type="project" value="UniProtKB-UniPathway"/>
</dbReference>
<feature type="domain" description="Dihydroxy-acid/6-phosphogluconate dehydratase N-terminal" evidence="17">
    <location>
        <begin position="16"/>
        <end position="313"/>
    </location>
</feature>
<evidence type="ECO:0000256" key="1">
    <source>
        <dbReference type="ARBA" id="ARBA00001946"/>
    </source>
</evidence>
<keyword evidence="6" id="KW-0460">Magnesium</keyword>
<feature type="domain" description="Dihydroxy-acid/6-phosphogluconate dehydratase C-terminal" evidence="18">
    <location>
        <begin position="344"/>
        <end position="535"/>
    </location>
</feature>
<dbReference type="PROSITE" id="PS00886">
    <property type="entry name" value="ILVD_EDD_1"/>
    <property type="match status" value="1"/>
</dbReference>
<dbReference type="NCBIfam" id="NF002068">
    <property type="entry name" value="PRK00911.1"/>
    <property type="match status" value="1"/>
</dbReference>
<dbReference type="InterPro" id="IPR020558">
    <property type="entry name" value="DiOHA_6PGluconate_deHydtase_CS"/>
</dbReference>
<reference evidence="19 20" key="1">
    <citation type="journal article" date="2019" name="Fungal Biol. Biotechnol.">
        <title>Draft genome sequence of fastidious pathogen Ceratobasidium theobromae, which causes vascular-streak dieback in Theobroma cacao.</title>
        <authorList>
            <person name="Ali S.S."/>
            <person name="Asman A."/>
            <person name="Shao J."/>
            <person name="Firmansyah A.P."/>
            <person name="Susilo A.W."/>
            <person name="Rosmana A."/>
            <person name="McMahon P."/>
            <person name="Junaid M."/>
            <person name="Guest D."/>
            <person name="Kheng T.Y."/>
            <person name="Meinhardt L.W."/>
            <person name="Bailey B.A."/>
        </authorList>
    </citation>
    <scope>NUCLEOTIDE SEQUENCE [LARGE SCALE GENOMIC DNA]</scope>
    <source>
        <strain evidence="19 20">CT2</strain>
    </source>
</reference>
<keyword evidence="7" id="KW-0408">Iron</keyword>
<dbReference type="GO" id="GO:0009099">
    <property type="term" value="P:L-valine biosynthetic process"/>
    <property type="evidence" value="ECO:0007669"/>
    <property type="project" value="UniProtKB-UniPathway"/>
</dbReference>
<keyword evidence="9" id="KW-0456">Lyase</keyword>
<dbReference type="Pfam" id="PF24877">
    <property type="entry name" value="ILV_EDD_C"/>
    <property type="match status" value="1"/>
</dbReference>
<evidence type="ECO:0000256" key="8">
    <source>
        <dbReference type="ARBA" id="ARBA00023014"/>
    </source>
</evidence>
<dbReference type="EMBL" id="SSOP01000005">
    <property type="protein sequence ID" value="KAB5595914.1"/>
    <property type="molecule type" value="Genomic_DNA"/>
</dbReference>
<dbReference type="EC" id="4.2.1.9" evidence="14"/>
<evidence type="ECO:0000256" key="4">
    <source>
        <dbReference type="ARBA" id="ARBA00022714"/>
    </source>
</evidence>
<dbReference type="PANTHER" id="PTHR21000:SF5">
    <property type="entry name" value="DIHYDROXY-ACID DEHYDRATASE, MITOCHONDRIAL"/>
    <property type="match status" value="1"/>
</dbReference>
<keyword evidence="5" id="KW-0479">Metal-binding</keyword>
<dbReference type="OrthoDB" id="3851628at2759"/>
<evidence type="ECO:0000256" key="3">
    <source>
        <dbReference type="ARBA" id="ARBA00022605"/>
    </source>
</evidence>
<dbReference type="InterPro" id="IPR000581">
    <property type="entry name" value="ILV_EDD_N"/>
</dbReference>
<dbReference type="InterPro" id="IPR056740">
    <property type="entry name" value="ILV_EDD_C"/>
</dbReference>
<accession>A0A5N5QW45</accession>
<dbReference type="Pfam" id="PF00920">
    <property type="entry name" value="ILVD_EDD_N"/>
    <property type="match status" value="1"/>
</dbReference>
<dbReference type="UniPathway" id="UPA00047">
    <property type="reaction ID" value="UER00057"/>
</dbReference>
<evidence type="ECO:0000259" key="17">
    <source>
        <dbReference type="Pfam" id="PF00920"/>
    </source>
</evidence>
<dbReference type="SUPFAM" id="SSF143975">
    <property type="entry name" value="IlvD/EDD N-terminal domain-like"/>
    <property type="match status" value="1"/>
</dbReference>
<comment type="pathway">
    <text evidence="12">Amino-acid biosynthesis; L-valine biosynthesis; L-valine from pyruvate: step 3/4.</text>
</comment>
<keyword evidence="20" id="KW-1185">Reference proteome</keyword>
<evidence type="ECO:0000256" key="16">
    <source>
        <dbReference type="ARBA" id="ARBA00052865"/>
    </source>
</evidence>
<evidence type="ECO:0000313" key="19">
    <source>
        <dbReference type="EMBL" id="KAB5595914.1"/>
    </source>
</evidence>
<comment type="cofactor">
    <cofactor evidence="15">
        <name>[2Fe-2S] cluster</name>
        <dbReference type="ChEBI" id="CHEBI:190135"/>
    </cofactor>
</comment>
<dbReference type="InterPro" id="IPR037237">
    <property type="entry name" value="IlvD/EDD_N"/>
</dbReference>
<comment type="caution">
    <text evidence="19">The sequence shown here is derived from an EMBL/GenBank/DDBJ whole genome shotgun (WGS) entry which is preliminary data.</text>
</comment>